<evidence type="ECO:0000313" key="5">
    <source>
        <dbReference type="Proteomes" id="UP000033514"/>
    </source>
</evidence>
<dbReference type="EMBL" id="LAJG01000005">
    <property type="protein sequence ID" value="KKB80839.1"/>
    <property type="molecule type" value="Genomic_DNA"/>
</dbReference>
<evidence type="ECO:0000256" key="1">
    <source>
        <dbReference type="ARBA" id="ARBA00022729"/>
    </source>
</evidence>
<dbReference type="PATRIC" id="fig|361041.3.peg.3618"/>
<feature type="chain" id="PRO_5002492185" description="Autotransporter domain-containing protein" evidence="2">
    <location>
        <begin position="42"/>
        <end position="1280"/>
    </location>
</feature>
<dbReference type="InterPro" id="IPR005546">
    <property type="entry name" value="Autotransporte_beta"/>
</dbReference>
<gene>
    <name evidence="4" type="ORF">VW35_01150</name>
</gene>
<keyword evidence="5" id="KW-1185">Reference proteome</keyword>
<dbReference type="PROSITE" id="PS51208">
    <property type="entry name" value="AUTOTRANSPORTER"/>
    <property type="match status" value="1"/>
</dbReference>
<comment type="caution">
    <text evidence="4">The sequence shown here is derived from an EMBL/GenBank/DDBJ whole genome shotgun (WGS) entry which is preliminary data.</text>
</comment>
<dbReference type="InterPro" id="IPR051551">
    <property type="entry name" value="Autotransporter_adhesion"/>
</dbReference>
<dbReference type="InterPro" id="IPR036709">
    <property type="entry name" value="Autotransporte_beta_dom_sf"/>
</dbReference>
<feature type="domain" description="Autotransporter" evidence="3">
    <location>
        <begin position="1003"/>
        <end position="1280"/>
    </location>
</feature>
<evidence type="ECO:0000259" key="3">
    <source>
        <dbReference type="PROSITE" id="PS51208"/>
    </source>
</evidence>
<dbReference type="Pfam" id="PF12951">
    <property type="entry name" value="PATR"/>
    <property type="match status" value="5"/>
</dbReference>
<dbReference type="InterPro" id="IPR011050">
    <property type="entry name" value="Pectin_lyase_fold/virulence"/>
</dbReference>
<dbReference type="NCBIfam" id="TIGR02601">
    <property type="entry name" value="autotrns_rpt"/>
    <property type="match status" value="3"/>
</dbReference>
<dbReference type="OrthoDB" id="7872833at2"/>
<feature type="signal peptide" evidence="2">
    <location>
        <begin position="1"/>
        <end position="41"/>
    </location>
</feature>
<dbReference type="SUPFAM" id="SSF103515">
    <property type="entry name" value="Autotransporter"/>
    <property type="match status" value="1"/>
</dbReference>
<name>A0A0F5LF61_9HYPH</name>
<keyword evidence="1 2" id="KW-0732">Signal</keyword>
<dbReference type="Pfam" id="PF03797">
    <property type="entry name" value="Autotransporter"/>
    <property type="match status" value="1"/>
</dbReference>
<reference evidence="4 5" key="1">
    <citation type="submission" date="2015-03" db="EMBL/GenBank/DDBJ databases">
        <authorList>
            <person name="Hassan Y.I."/>
            <person name="Lepp D."/>
            <person name="Zhou T."/>
        </authorList>
    </citation>
    <scope>NUCLEOTIDE SEQUENCE [LARGE SCALE GENOMIC DNA]</scope>
    <source>
        <strain evidence="4 5">GH2-10</strain>
    </source>
</reference>
<dbReference type="RefSeq" id="WP_046141192.1">
    <property type="nucleotide sequence ID" value="NZ_LAJG01000005.1"/>
</dbReference>
<evidence type="ECO:0000313" key="4">
    <source>
        <dbReference type="EMBL" id="KKB80839.1"/>
    </source>
</evidence>
<dbReference type="InterPro" id="IPR013425">
    <property type="entry name" value="Autotrns_rpt"/>
</dbReference>
<proteinExistence type="predicted"/>
<dbReference type="STRING" id="361041.VW35_01150"/>
<dbReference type="Proteomes" id="UP000033514">
    <property type="component" value="Unassembled WGS sequence"/>
</dbReference>
<dbReference type="AlphaFoldDB" id="A0A0F5LF61"/>
<protein>
    <recommendedName>
        <fullName evidence="3">Autotransporter domain-containing protein</fullName>
    </recommendedName>
</protein>
<dbReference type="PANTHER" id="PTHR35037">
    <property type="entry name" value="C-TERMINAL REGION OF AIDA-LIKE PROTEIN"/>
    <property type="match status" value="1"/>
</dbReference>
<accession>A0A0F5LF61</accession>
<dbReference type="PANTHER" id="PTHR35037:SF3">
    <property type="entry name" value="C-TERMINAL REGION OF AIDA-LIKE PROTEIN"/>
    <property type="match status" value="1"/>
</dbReference>
<dbReference type="SUPFAM" id="SSF51126">
    <property type="entry name" value="Pectin lyase-like"/>
    <property type="match status" value="3"/>
</dbReference>
<evidence type="ECO:0000256" key="2">
    <source>
        <dbReference type="SAM" id="SignalP"/>
    </source>
</evidence>
<dbReference type="SMART" id="SM00869">
    <property type="entry name" value="Autotransporter"/>
    <property type="match status" value="1"/>
</dbReference>
<dbReference type="Gene3D" id="2.40.128.130">
    <property type="entry name" value="Autotransporter beta-domain"/>
    <property type="match status" value="1"/>
</dbReference>
<sequence length="1280" mass="130801">MAQRPFGQLYSTLHQRRRRTKTWLLLGASAAVLAMVLPARAQVDTVTYTDGETRSTSIVMTRQTVGTVATDEFATQSGAISGAYKFSKAGYGILRLSGSNSFSGGLDVNMGTIALANANAAGTGPISMLDGTRLRFDIDNFVLANQVNITGAAEFGGNQRVRHTGLLSGDGRLVVNASLTLEGDNTYSGGTDLVSGSLTPLHENALGAGAVTMSSYTYFNSPLGRALALENDFVLFGSSGNQYFQIYNDLTLNGLISGAGEIIKTGAGTLTLTNANTFAGGIALQNGVIVALDNAALGFGDVYFQGGTLRLGDGVTLANTLQTGSGSSSVVDVAGGSATLSGNIAGSSFGGGYTKTGAGELIVSGYAGYGGNTNIVGGTLTADMENALAQNSLHILNANTRLNIFADQQIAGLSANSTSTTALNDYTLTLNPQATTSTFQGQLTGSADSGIVMIGSRLLTLDGDNEGYGGTLRIESGPVRVANDFGSMRTILNGGTLAGDGRLGDVTVNGGTLAGYDGTRLTMSNLVLGADARILAEFGALSTDELFYVRDDLTLDGTLDIVDVGGFDPGIYRLFSYGGTLIDNGLDIGSLPAGFGPGDLDIQTSVAGQVNVTRHVAAAGDTLFWDGSDAALWENGTIDGGNGVWGATTESFTSADGLTNGPQSPTPGFVVFTGNAGEVEVDGTVAVTGMQFATSGYDIHGGRIELVDGDRIVRVGDGTAAGEDHVAFIDSNLTGSGRLVKTDRGMLVLNSHGNSHGGGTEVRGGTLEVNGIIGSVTVSEDGRLQGSGAIGNADVAGTIAAGSAFPLPETRAASSFGRLSIAGDLYMLDTATMEIKVDDQGNSDLFEVDGTAHLGGEVVALASGGDYSAGVEYTFLRAEGGVDGQFDGVSANLAFLEASLAYNANDVRLLLTRNQVQFADIASTANQRASAGALDTLGPGNLLYDRVLTLGADDARASFDQLSGEVYASTQSALLAAGQDVGAAMEDRVAAAFPQLGAAKTNDKAVGINLWSRASGHLGVLDANGNAARTGFSAGNLFVGADATFNQDWMLGAMLGFGQSGVNVGDRGSTATANNYHAGIYGGGEIDNLTLKFGAAYSQHEIKTNRTVSIPGFTDALFSSRLGGTGQVFGEIGYKFEFDSGLIVEPFVNLAHASLYTGGFAEQGGPAALSGGSAYASTTHLTLGLRGETSFAIGEMQATAHGMIGWRHELGGVDPNSTHAFGTGSSFTVAGSSPASDAAVIEAGLDFNISPNVDLGFSYGGHLSPSLQQHGVKANLAVQF</sequence>
<organism evidence="4 5">
    <name type="scientific">Devosia soli</name>
    <dbReference type="NCBI Taxonomy" id="361041"/>
    <lineage>
        <taxon>Bacteria</taxon>
        <taxon>Pseudomonadati</taxon>
        <taxon>Pseudomonadota</taxon>
        <taxon>Alphaproteobacteria</taxon>
        <taxon>Hyphomicrobiales</taxon>
        <taxon>Devosiaceae</taxon>
        <taxon>Devosia</taxon>
    </lineage>
</organism>